<reference evidence="1 2" key="1">
    <citation type="submission" date="2019-06" db="EMBL/GenBank/DDBJ databases">
        <title>Genome Announcement To Ensure Probiotic Safety of Streptococcus salivarius UBSS01.</title>
        <authorList>
            <person name="Sulthana A."/>
            <person name="Lakshmi S.G."/>
            <person name="Madempudi R.S."/>
        </authorList>
    </citation>
    <scope>NUCLEOTIDE SEQUENCE [LARGE SCALE GENOMIC DNA]</scope>
    <source>
        <strain evidence="1 2">UBSS01</strain>
    </source>
</reference>
<evidence type="ECO:0000313" key="2">
    <source>
        <dbReference type="Proteomes" id="UP000308186"/>
    </source>
</evidence>
<name>A0AAX2V038_STRSL</name>
<protein>
    <recommendedName>
        <fullName evidence="3">Gp11</fullName>
    </recommendedName>
</protein>
<dbReference type="Proteomes" id="UP000308186">
    <property type="component" value="Unassembled WGS sequence"/>
</dbReference>
<proteinExistence type="predicted"/>
<dbReference type="RefSeq" id="WP_139724860.1">
    <property type="nucleotide sequence ID" value="NZ_VDCW01000022.1"/>
</dbReference>
<gene>
    <name evidence="1" type="ORF">FBF48_10270</name>
</gene>
<comment type="caution">
    <text evidence="1">The sequence shown here is derived from an EMBL/GenBank/DDBJ whole genome shotgun (WGS) entry which is preliminary data.</text>
</comment>
<evidence type="ECO:0000313" key="1">
    <source>
        <dbReference type="EMBL" id="TNF65773.1"/>
    </source>
</evidence>
<dbReference type="EMBL" id="VDCW01000022">
    <property type="protein sequence ID" value="TNF65773.1"/>
    <property type="molecule type" value="Genomic_DNA"/>
</dbReference>
<dbReference type="InterPro" id="IPR055794">
    <property type="entry name" value="DUF7370"/>
</dbReference>
<evidence type="ECO:0008006" key="3">
    <source>
        <dbReference type="Google" id="ProtNLM"/>
    </source>
</evidence>
<accession>A0AAX2V038</accession>
<sequence>MITVEQAKEYLDSVGVTLPDFILVAFVDTANSINECLEANYPPATQLLIQTYLLGLMGLAAGDQYISSQTAPSGASRSFRYQSLGDRWRSLYNSLRLYDTKGCTDALVPADPTKEPVFGGLVTVRGGRMCGD</sequence>
<dbReference type="AlphaFoldDB" id="A0AAX2V038"/>
<organism evidence="1 2">
    <name type="scientific">Streptococcus salivarius</name>
    <dbReference type="NCBI Taxonomy" id="1304"/>
    <lineage>
        <taxon>Bacteria</taxon>
        <taxon>Bacillati</taxon>
        <taxon>Bacillota</taxon>
        <taxon>Bacilli</taxon>
        <taxon>Lactobacillales</taxon>
        <taxon>Streptococcaceae</taxon>
        <taxon>Streptococcus</taxon>
    </lineage>
</organism>
<dbReference type="Pfam" id="PF24085">
    <property type="entry name" value="DUF7370"/>
    <property type="match status" value="1"/>
</dbReference>